<dbReference type="InterPro" id="IPR020846">
    <property type="entry name" value="MFS_dom"/>
</dbReference>
<evidence type="ECO:0000259" key="7">
    <source>
        <dbReference type="PROSITE" id="PS50850"/>
    </source>
</evidence>
<gene>
    <name evidence="8" type="ORF">PT974_10988</name>
</gene>
<proteinExistence type="predicted"/>
<dbReference type="SUPFAM" id="SSF103473">
    <property type="entry name" value="MFS general substrate transporter"/>
    <property type="match status" value="1"/>
</dbReference>
<feature type="transmembrane region" description="Helical" evidence="6">
    <location>
        <begin position="259"/>
        <end position="280"/>
    </location>
</feature>
<evidence type="ECO:0000313" key="9">
    <source>
        <dbReference type="Proteomes" id="UP001338125"/>
    </source>
</evidence>
<evidence type="ECO:0000256" key="6">
    <source>
        <dbReference type="SAM" id="Phobius"/>
    </source>
</evidence>
<protein>
    <submittedName>
        <fullName evidence="8">MFS-type transporter 1</fullName>
    </submittedName>
</protein>
<dbReference type="PANTHER" id="PTHR42718:SF27">
    <property type="entry name" value="TRANSPORTER, PUTATIVE-RELATED"/>
    <property type="match status" value="1"/>
</dbReference>
<feature type="transmembrane region" description="Helical" evidence="6">
    <location>
        <begin position="397"/>
        <end position="419"/>
    </location>
</feature>
<dbReference type="InterPro" id="IPR036259">
    <property type="entry name" value="MFS_trans_sf"/>
</dbReference>
<keyword evidence="3 6" id="KW-1133">Transmembrane helix</keyword>
<feature type="domain" description="Major facilitator superfamily (MFS) profile" evidence="7">
    <location>
        <begin position="63"/>
        <end position="530"/>
    </location>
</feature>
<feature type="transmembrane region" description="Helical" evidence="6">
    <location>
        <begin position="153"/>
        <end position="175"/>
    </location>
</feature>
<sequence>MALLTADGKHGYETNQQGLLDTPSSPVDSGSVIPVNDSPELTDLTDDEPLKPSGLSLLQTCVVIFGLSGVAFCNSMTAGLLTVGLPVIAEDLDLPEHLLLWPSSAYALACGCCLLLAGSIADRVGDRAVNLVGAVLMAASIAGTSVSKTGAQLIAFRVLQGIAVSMCLPTGVSILTRSLPPGRARNIGFSCLGTTQPLGFSVGLVMEGALEELGQWRYGYYISTAILGFFIVANWINLPADVRPFELSSFSSLATDIDWIGVLIASTGLGLISYTCAVLSQNVRLLLHGGNMAALILPFVFIPAFFWWTKRQEDLGKPALISTSIWKNSIFLVISFTVFLTWGSFQSSILMMSLFFQKVQQVAPMAASVRLIPNVVVGVILNPITGLFVQRVKCYKLLTGTALVAAISPLLMALINPAWSWWICAFWAVALGPVCVNVLFTLAHIIITDIFPSEMHALAGAVFQTMSQLGSSLGVSIIAIIFSSVTRASKIQDKTSPEALMVGYRASFWACFAMMIVCAISAGGLRSLGKLGAAVAK</sequence>
<feature type="transmembrane region" description="Helical" evidence="6">
    <location>
        <begin position="128"/>
        <end position="147"/>
    </location>
</feature>
<keyword evidence="9" id="KW-1185">Reference proteome</keyword>
<evidence type="ECO:0000256" key="4">
    <source>
        <dbReference type="ARBA" id="ARBA00023136"/>
    </source>
</evidence>
<dbReference type="Gene3D" id="1.20.1250.20">
    <property type="entry name" value="MFS general substrate transporter like domains"/>
    <property type="match status" value="1"/>
</dbReference>
<dbReference type="Gene3D" id="1.20.1720.10">
    <property type="entry name" value="Multidrug resistance protein D"/>
    <property type="match status" value="1"/>
</dbReference>
<feature type="compositionally biased region" description="Polar residues" evidence="5">
    <location>
        <begin position="13"/>
        <end position="28"/>
    </location>
</feature>
<reference evidence="8 9" key="1">
    <citation type="submission" date="2024-01" db="EMBL/GenBank/DDBJ databases">
        <title>Complete genome of Cladobotryum mycophilum ATHUM6906.</title>
        <authorList>
            <person name="Christinaki A.C."/>
            <person name="Myridakis A.I."/>
            <person name="Kouvelis V.N."/>
        </authorList>
    </citation>
    <scope>NUCLEOTIDE SEQUENCE [LARGE SCALE GENOMIC DNA]</scope>
    <source>
        <strain evidence="8 9">ATHUM6906</strain>
    </source>
</reference>
<dbReference type="Proteomes" id="UP001338125">
    <property type="component" value="Unassembled WGS sequence"/>
</dbReference>
<feature type="transmembrane region" description="Helical" evidence="6">
    <location>
        <begin position="187"/>
        <end position="206"/>
    </location>
</feature>
<organism evidence="8 9">
    <name type="scientific">Cladobotryum mycophilum</name>
    <dbReference type="NCBI Taxonomy" id="491253"/>
    <lineage>
        <taxon>Eukaryota</taxon>
        <taxon>Fungi</taxon>
        <taxon>Dikarya</taxon>
        <taxon>Ascomycota</taxon>
        <taxon>Pezizomycotina</taxon>
        <taxon>Sordariomycetes</taxon>
        <taxon>Hypocreomycetidae</taxon>
        <taxon>Hypocreales</taxon>
        <taxon>Hypocreaceae</taxon>
        <taxon>Cladobotryum</taxon>
    </lineage>
</organism>
<comment type="caution">
    <text evidence="8">The sequence shown here is derived from an EMBL/GenBank/DDBJ whole genome shotgun (WGS) entry which is preliminary data.</text>
</comment>
<feature type="transmembrane region" description="Helical" evidence="6">
    <location>
        <begin position="218"/>
        <end position="238"/>
    </location>
</feature>
<accession>A0ABR0SCV9</accession>
<comment type="subcellular location">
    <subcellularLocation>
        <location evidence="1">Membrane</location>
        <topology evidence="1">Multi-pass membrane protein</topology>
    </subcellularLocation>
</comment>
<dbReference type="PANTHER" id="PTHR42718">
    <property type="entry name" value="MAJOR FACILITATOR SUPERFAMILY MULTIDRUG TRANSPORTER MFSC"/>
    <property type="match status" value="1"/>
</dbReference>
<keyword evidence="2 6" id="KW-0812">Transmembrane</keyword>
<dbReference type="PROSITE" id="PS50850">
    <property type="entry name" value="MFS"/>
    <property type="match status" value="1"/>
</dbReference>
<evidence type="ECO:0000256" key="2">
    <source>
        <dbReference type="ARBA" id="ARBA00022692"/>
    </source>
</evidence>
<evidence type="ECO:0000256" key="5">
    <source>
        <dbReference type="SAM" id="MobiDB-lite"/>
    </source>
</evidence>
<feature type="transmembrane region" description="Helical" evidence="6">
    <location>
        <begin position="100"/>
        <end position="121"/>
    </location>
</feature>
<dbReference type="EMBL" id="JAVFKD010000015">
    <property type="protein sequence ID" value="KAK5989466.1"/>
    <property type="molecule type" value="Genomic_DNA"/>
</dbReference>
<feature type="transmembrane region" description="Helical" evidence="6">
    <location>
        <begin position="371"/>
        <end position="390"/>
    </location>
</feature>
<feature type="transmembrane region" description="Helical" evidence="6">
    <location>
        <begin position="292"/>
        <end position="309"/>
    </location>
</feature>
<evidence type="ECO:0000256" key="1">
    <source>
        <dbReference type="ARBA" id="ARBA00004141"/>
    </source>
</evidence>
<feature type="transmembrane region" description="Helical" evidence="6">
    <location>
        <begin position="425"/>
        <end position="447"/>
    </location>
</feature>
<evidence type="ECO:0000256" key="3">
    <source>
        <dbReference type="ARBA" id="ARBA00022989"/>
    </source>
</evidence>
<feature type="region of interest" description="Disordered" evidence="5">
    <location>
        <begin position="13"/>
        <end position="40"/>
    </location>
</feature>
<feature type="transmembrane region" description="Helical" evidence="6">
    <location>
        <begin position="330"/>
        <end position="351"/>
    </location>
</feature>
<dbReference type="Pfam" id="PF07690">
    <property type="entry name" value="MFS_1"/>
    <property type="match status" value="1"/>
</dbReference>
<feature type="transmembrane region" description="Helical" evidence="6">
    <location>
        <begin position="61"/>
        <end position="88"/>
    </location>
</feature>
<evidence type="ECO:0000313" key="8">
    <source>
        <dbReference type="EMBL" id="KAK5989466.1"/>
    </source>
</evidence>
<dbReference type="InterPro" id="IPR011701">
    <property type="entry name" value="MFS"/>
</dbReference>
<feature type="transmembrane region" description="Helical" evidence="6">
    <location>
        <begin position="506"/>
        <end position="525"/>
    </location>
</feature>
<feature type="transmembrane region" description="Helical" evidence="6">
    <location>
        <begin position="468"/>
        <end position="486"/>
    </location>
</feature>
<keyword evidence="4 6" id="KW-0472">Membrane</keyword>
<name>A0ABR0SCV9_9HYPO</name>